<dbReference type="RefSeq" id="WP_407884969.1">
    <property type="nucleotide sequence ID" value="NZ_BQXO01000012.1"/>
</dbReference>
<name>A0ABQ5JQ18_9LACO</name>
<dbReference type="InterPro" id="IPR042007">
    <property type="entry name" value="Sortase_A"/>
</dbReference>
<gene>
    <name evidence="5" type="ORF">JCM31185_19380</name>
</gene>
<dbReference type="EMBL" id="BQXO01000012">
    <property type="protein sequence ID" value="GKT06651.1"/>
    <property type="molecule type" value="Genomic_DNA"/>
</dbReference>
<organism evidence="5 6">
    <name type="scientific">Furfurilactobacillus curtus</name>
    <dbReference type="NCBI Taxonomy" id="1746200"/>
    <lineage>
        <taxon>Bacteria</taxon>
        <taxon>Bacillati</taxon>
        <taxon>Bacillota</taxon>
        <taxon>Bacilli</taxon>
        <taxon>Lactobacillales</taxon>
        <taxon>Lactobacillaceae</taxon>
        <taxon>Furfurilactobacillus</taxon>
    </lineage>
</organism>
<keyword evidence="6" id="KW-1185">Reference proteome</keyword>
<evidence type="ECO:0000313" key="6">
    <source>
        <dbReference type="Proteomes" id="UP001628078"/>
    </source>
</evidence>
<comment type="caution">
    <text evidence="5">The sequence shown here is derived from an EMBL/GenBank/DDBJ whole genome shotgun (WGS) entry which is preliminary data.</text>
</comment>
<protein>
    <recommendedName>
        <fullName evidence="7">Class A sortase</fullName>
    </recommendedName>
</protein>
<accession>A0ABQ5JQ18</accession>
<evidence type="ECO:0000256" key="4">
    <source>
        <dbReference type="SAM" id="MobiDB-lite"/>
    </source>
</evidence>
<reference evidence="5 6" key="1">
    <citation type="submission" date="2022-03" db="EMBL/GenBank/DDBJ databases">
        <title>Draft genome sequence of Furfurilactobacillus curtus JCM 31185.</title>
        <authorList>
            <person name="Suzuki S."/>
            <person name="Endo A."/>
            <person name="Kajikawa A."/>
        </authorList>
    </citation>
    <scope>NUCLEOTIDE SEQUENCE [LARGE SCALE GENOMIC DNA]</scope>
    <source>
        <strain evidence="5 6">JCM 31185</strain>
    </source>
</reference>
<dbReference type="Gene3D" id="2.40.260.10">
    <property type="entry name" value="Sortase"/>
    <property type="match status" value="1"/>
</dbReference>
<keyword evidence="2" id="KW-0378">Hydrolase</keyword>
<sequence>MIRKIIRGLLLLICLGSLGYIGYQYNWLNVRSNVTRYQTTHQVAKLSHSKVSQGTRQRIERQIMRQTQSDQDLTKQGFVSIPNVGILQPIFNDAYSDKGLAAGANYANRSAVDPDGKTVPVMGQGNYGLASHNFNDGKTGFSALQDKLNEDAPYLVNGKLKGSNWLKGKMLYLANDKGIYAYKIGRQTLVNEDDVSVLNPTKKPVVTIISCLFPSTQYRIITNAKLTKTYTWQKAPAKVVNLFDLEKQNTNVHASWFNPGTEEGANGDAGGSK</sequence>
<keyword evidence="3" id="KW-0788">Thiol protease</keyword>
<evidence type="ECO:0000256" key="2">
    <source>
        <dbReference type="ARBA" id="ARBA00022801"/>
    </source>
</evidence>
<dbReference type="InterPro" id="IPR005754">
    <property type="entry name" value="Sortase"/>
</dbReference>
<dbReference type="Proteomes" id="UP001628078">
    <property type="component" value="Unassembled WGS sequence"/>
</dbReference>
<evidence type="ECO:0000256" key="1">
    <source>
        <dbReference type="ARBA" id="ARBA00022670"/>
    </source>
</evidence>
<feature type="region of interest" description="Disordered" evidence="4">
    <location>
        <begin position="254"/>
        <end position="273"/>
    </location>
</feature>
<evidence type="ECO:0000256" key="3">
    <source>
        <dbReference type="ARBA" id="ARBA00022807"/>
    </source>
</evidence>
<dbReference type="InterPro" id="IPR023365">
    <property type="entry name" value="Sortase_dom-sf"/>
</dbReference>
<evidence type="ECO:0008006" key="7">
    <source>
        <dbReference type="Google" id="ProtNLM"/>
    </source>
</evidence>
<keyword evidence="1" id="KW-0645">Protease</keyword>
<dbReference type="SUPFAM" id="SSF63817">
    <property type="entry name" value="Sortase"/>
    <property type="match status" value="1"/>
</dbReference>
<dbReference type="Pfam" id="PF04203">
    <property type="entry name" value="Sortase"/>
    <property type="match status" value="1"/>
</dbReference>
<proteinExistence type="predicted"/>
<dbReference type="CDD" id="cd06165">
    <property type="entry name" value="Sortase_A"/>
    <property type="match status" value="1"/>
</dbReference>
<evidence type="ECO:0000313" key="5">
    <source>
        <dbReference type="EMBL" id="GKT06651.1"/>
    </source>
</evidence>